<dbReference type="RefSeq" id="WP_136551653.1">
    <property type="nucleotide sequence ID" value="NZ_STGJ01000003.1"/>
</dbReference>
<dbReference type="PANTHER" id="PTHR30419">
    <property type="entry name" value="HTH-TYPE TRANSCRIPTIONAL REGULATOR YBHD"/>
    <property type="match status" value="1"/>
</dbReference>
<dbReference type="InterPro" id="IPR005119">
    <property type="entry name" value="LysR_subst-bd"/>
</dbReference>
<dbReference type="AlphaFoldDB" id="A0A4T0V231"/>
<dbReference type="InterPro" id="IPR036388">
    <property type="entry name" value="WH-like_DNA-bd_sf"/>
</dbReference>
<dbReference type="PROSITE" id="PS50931">
    <property type="entry name" value="HTH_LYSR"/>
    <property type="match status" value="1"/>
</dbReference>
<evidence type="ECO:0000313" key="7">
    <source>
        <dbReference type="Proteomes" id="UP000308891"/>
    </source>
</evidence>
<name>A0A4T0V231_9NEIS</name>
<evidence type="ECO:0000256" key="4">
    <source>
        <dbReference type="ARBA" id="ARBA00023163"/>
    </source>
</evidence>
<comment type="caution">
    <text evidence="6">The sequence shown here is derived from an EMBL/GenBank/DDBJ whole genome shotgun (WGS) entry which is preliminary data.</text>
</comment>
<evidence type="ECO:0000256" key="3">
    <source>
        <dbReference type="ARBA" id="ARBA00023125"/>
    </source>
</evidence>
<accession>A0A4T0V231</accession>
<dbReference type="InterPro" id="IPR000847">
    <property type="entry name" value="LysR_HTH_N"/>
</dbReference>
<keyword evidence="3" id="KW-0238">DNA-binding</keyword>
<comment type="similarity">
    <text evidence="1">Belongs to the LysR transcriptional regulatory family.</text>
</comment>
<evidence type="ECO:0000313" key="6">
    <source>
        <dbReference type="EMBL" id="TIC85205.1"/>
    </source>
</evidence>
<keyword evidence="7" id="KW-1185">Reference proteome</keyword>
<dbReference type="GO" id="GO:0005829">
    <property type="term" value="C:cytosol"/>
    <property type="evidence" value="ECO:0007669"/>
    <property type="project" value="TreeGrafter"/>
</dbReference>
<dbReference type="Gene3D" id="3.40.190.290">
    <property type="match status" value="1"/>
</dbReference>
<gene>
    <name evidence="6" type="ORF">E5K04_04190</name>
</gene>
<evidence type="ECO:0000259" key="5">
    <source>
        <dbReference type="PROSITE" id="PS50931"/>
    </source>
</evidence>
<dbReference type="GO" id="GO:0003700">
    <property type="term" value="F:DNA-binding transcription factor activity"/>
    <property type="evidence" value="ECO:0007669"/>
    <property type="project" value="InterPro"/>
</dbReference>
<organism evidence="6 7">
    <name type="scientific">Crenobacter intestini</name>
    <dbReference type="NCBI Taxonomy" id="2563443"/>
    <lineage>
        <taxon>Bacteria</taxon>
        <taxon>Pseudomonadati</taxon>
        <taxon>Pseudomonadota</taxon>
        <taxon>Betaproteobacteria</taxon>
        <taxon>Neisseriales</taxon>
        <taxon>Neisseriaceae</taxon>
        <taxon>Crenobacter</taxon>
    </lineage>
</organism>
<feature type="domain" description="HTH lysR-type" evidence="5">
    <location>
        <begin position="1"/>
        <end position="60"/>
    </location>
</feature>
<dbReference type="InterPro" id="IPR036390">
    <property type="entry name" value="WH_DNA-bd_sf"/>
</dbReference>
<proteinExistence type="inferred from homology"/>
<reference evidence="6 7" key="1">
    <citation type="submission" date="2019-04" db="EMBL/GenBank/DDBJ databases">
        <title>Crenobacter sp. nov.</title>
        <authorList>
            <person name="Shi S."/>
        </authorList>
    </citation>
    <scope>NUCLEOTIDE SEQUENCE [LARGE SCALE GENOMIC DNA]</scope>
    <source>
        <strain evidence="6 7">GY 70310</strain>
    </source>
</reference>
<dbReference type="Pfam" id="PF00126">
    <property type="entry name" value="HTH_1"/>
    <property type="match status" value="1"/>
</dbReference>
<keyword evidence="4" id="KW-0804">Transcription</keyword>
<keyword evidence="2" id="KW-0805">Transcription regulation</keyword>
<dbReference type="Gene3D" id="1.10.10.10">
    <property type="entry name" value="Winged helix-like DNA-binding domain superfamily/Winged helix DNA-binding domain"/>
    <property type="match status" value="1"/>
</dbReference>
<dbReference type="OrthoDB" id="9785974at2"/>
<dbReference type="Proteomes" id="UP000308891">
    <property type="component" value="Unassembled WGS sequence"/>
</dbReference>
<dbReference type="PANTHER" id="PTHR30419:SF2">
    <property type="entry name" value="LYSR FAMILY TRANSCRIPTIONAL REGULATOR"/>
    <property type="match status" value="1"/>
</dbReference>
<dbReference type="Pfam" id="PF03466">
    <property type="entry name" value="LysR_substrate"/>
    <property type="match status" value="1"/>
</dbReference>
<dbReference type="GO" id="GO:0003677">
    <property type="term" value="F:DNA binding"/>
    <property type="evidence" value="ECO:0007669"/>
    <property type="project" value="UniProtKB-KW"/>
</dbReference>
<evidence type="ECO:0000256" key="1">
    <source>
        <dbReference type="ARBA" id="ARBA00009437"/>
    </source>
</evidence>
<dbReference type="SUPFAM" id="SSF53850">
    <property type="entry name" value="Periplasmic binding protein-like II"/>
    <property type="match status" value="1"/>
</dbReference>
<dbReference type="SUPFAM" id="SSF46785">
    <property type="entry name" value="Winged helix' DNA-binding domain"/>
    <property type="match status" value="1"/>
</dbReference>
<dbReference type="InterPro" id="IPR050950">
    <property type="entry name" value="HTH-type_LysR_regulators"/>
</dbReference>
<protein>
    <submittedName>
        <fullName evidence="6">LysR family transcriptional regulator</fullName>
    </submittedName>
</protein>
<sequence length="304" mass="32879">MRLDFVDLKFFLLLAEAGNLTVAAERAPMALSAASQRLKKLEQLYGVPLVERHSRGVTLTEAGETLRLHAKGLIRGTEALNDEMGRLSSGVRREIRVCGNTMATSVFLPERLGAFLASEPDVDVRLTERPSRQIVPLIEHDEIDIGVIDGSLGVERLTLLPFARDRLVLVCAAGHPLARRATVAFAELLDEPFVGLVPGIAMQRFIEGMAQLKGHSLRIRVRTPGFASLAAIVGSGAGVGILPERSARQLAPAHGLAAIALTDPWAERELKLCFKEEVLGTPARRLLSTLLGTREVRPADGAAR</sequence>
<dbReference type="EMBL" id="STGJ01000003">
    <property type="protein sequence ID" value="TIC85205.1"/>
    <property type="molecule type" value="Genomic_DNA"/>
</dbReference>
<evidence type="ECO:0000256" key="2">
    <source>
        <dbReference type="ARBA" id="ARBA00023015"/>
    </source>
</evidence>